<evidence type="ECO:0008006" key="4">
    <source>
        <dbReference type="Google" id="ProtNLM"/>
    </source>
</evidence>
<evidence type="ECO:0000256" key="1">
    <source>
        <dbReference type="SAM" id="Phobius"/>
    </source>
</evidence>
<sequence>MVADDSLKLTPPRIHVVRMLVFILLVGFLAFVLHRQITVAFLTNPGLNGLIIGALLIGIILAFRQVIRLFRSVRWINELRRSNANATLDTPPSLLGPTAKLFGSKSSSRGVSTNTFRAILESIGARLDENRENLRYLAGLLVFLGLLGTFWGLLETVSSVGGVISSMRTGAEAGVLFEELKSGLAAPLAGMGISFSSSLFGLAGSLVLGFLDLQLGQAQARFYTELEDWLSAHVVENPLSGRLPPALGGSDQDIAGALEKLATVINDGQGGRAATHAMANLAEGVQGLVQHMRSEQQMIRDWVEAQAAQQRELKRLLERLVDERIR</sequence>
<dbReference type="OrthoDB" id="9794540at2"/>
<comment type="caution">
    <text evidence="2">The sequence shown here is derived from an EMBL/GenBank/DDBJ whole genome shotgun (WGS) entry which is preliminary data.</text>
</comment>
<feature type="transmembrane region" description="Helical" evidence="1">
    <location>
        <begin position="136"/>
        <end position="154"/>
    </location>
</feature>
<keyword evidence="3" id="KW-1185">Reference proteome</keyword>
<keyword evidence="1" id="KW-0812">Transmembrane</keyword>
<keyword evidence="1" id="KW-0472">Membrane</keyword>
<accession>A0A2V3UBY8</accession>
<dbReference type="EMBL" id="QJJK01000004">
    <property type="protein sequence ID" value="PXW60318.1"/>
    <property type="molecule type" value="Genomic_DNA"/>
</dbReference>
<organism evidence="2 3">
    <name type="scientific">Chelatococcus asaccharovorans</name>
    <dbReference type="NCBI Taxonomy" id="28210"/>
    <lineage>
        <taxon>Bacteria</taxon>
        <taxon>Pseudomonadati</taxon>
        <taxon>Pseudomonadota</taxon>
        <taxon>Alphaproteobacteria</taxon>
        <taxon>Hyphomicrobiales</taxon>
        <taxon>Chelatococcaceae</taxon>
        <taxon>Chelatococcus</taxon>
    </lineage>
</organism>
<evidence type="ECO:0000313" key="3">
    <source>
        <dbReference type="Proteomes" id="UP000248021"/>
    </source>
</evidence>
<dbReference type="Proteomes" id="UP000248021">
    <property type="component" value="Unassembled WGS sequence"/>
</dbReference>
<keyword evidence="1" id="KW-1133">Transmembrane helix</keyword>
<reference evidence="2 3" key="1">
    <citation type="submission" date="2018-05" db="EMBL/GenBank/DDBJ databases">
        <title>Genomic Encyclopedia of Type Strains, Phase IV (KMG-IV): sequencing the most valuable type-strain genomes for metagenomic binning, comparative biology and taxonomic classification.</title>
        <authorList>
            <person name="Goeker M."/>
        </authorList>
    </citation>
    <scope>NUCLEOTIDE SEQUENCE [LARGE SCALE GENOMIC DNA]</scope>
    <source>
        <strain evidence="2 3">DSM 6462</strain>
    </source>
</reference>
<feature type="transmembrane region" description="Helical" evidence="1">
    <location>
        <begin position="46"/>
        <end position="67"/>
    </location>
</feature>
<proteinExistence type="predicted"/>
<dbReference type="RefSeq" id="WP_110374635.1">
    <property type="nucleotide sequence ID" value="NZ_JAHBRY010000001.1"/>
</dbReference>
<protein>
    <recommendedName>
        <fullName evidence="4">MotA/TolQ/ExbB proton channel family protein</fullName>
    </recommendedName>
</protein>
<feature type="transmembrane region" description="Helical" evidence="1">
    <location>
        <begin position="16"/>
        <end position="34"/>
    </location>
</feature>
<gene>
    <name evidence="2" type="ORF">C7450_104372</name>
</gene>
<name>A0A2V3UBY8_9HYPH</name>
<evidence type="ECO:0000313" key="2">
    <source>
        <dbReference type="EMBL" id="PXW60318.1"/>
    </source>
</evidence>
<feature type="transmembrane region" description="Helical" evidence="1">
    <location>
        <begin position="184"/>
        <end position="211"/>
    </location>
</feature>
<dbReference type="AlphaFoldDB" id="A0A2V3UBY8"/>